<evidence type="ECO:0000313" key="1">
    <source>
        <dbReference type="EMBL" id="MFC6885339.1"/>
    </source>
</evidence>
<proteinExistence type="predicted"/>
<keyword evidence="2" id="KW-1185">Reference proteome</keyword>
<reference evidence="2" key="1">
    <citation type="journal article" date="2019" name="Int. J. Syst. Evol. Microbiol.">
        <title>The Global Catalogue of Microorganisms (GCM) 10K type strain sequencing project: providing services to taxonomists for standard genome sequencing and annotation.</title>
        <authorList>
            <consortium name="The Broad Institute Genomics Platform"/>
            <consortium name="The Broad Institute Genome Sequencing Center for Infectious Disease"/>
            <person name="Wu L."/>
            <person name="Ma J."/>
        </authorList>
    </citation>
    <scope>NUCLEOTIDE SEQUENCE [LARGE SCALE GENOMIC DNA]</scope>
    <source>
        <strain evidence="2">JCM 3369</strain>
    </source>
</reference>
<organism evidence="1 2">
    <name type="scientific">Actinomadura yumaensis</name>
    <dbReference type="NCBI Taxonomy" id="111807"/>
    <lineage>
        <taxon>Bacteria</taxon>
        <taxon>Bacillati</taxon>
        <taxon>Actinomycetota</taxon>
        <taxon>Actinomycetes</taxon>
        <taxon>Streptosporangiales</taxon>
        <taxon>Thermomonosporaceae</taxon>
        <taxon>Actinomadura</taxon>
    </lineage>
</organism>
<sequence length="136" mass="14470">MRYEEFIGQVQNRARLSGLGDAERASRATLETLGERVPEGLADNLAAQLPHEIGEHLRRTEVYGGLGSGERFGRHDFVERVGARAGVDDAEAAFIARVVLEVTDEATGGGIGKKVGEALPEDIRELATAGSRGGVD</sequence>
<dbReference type="Pfam" id="PF10025">
    <property type="entry name" value="DUF2267"/>
    <property type="match status" value="1"/>
</dbReference>
<dbReference type="InterPro" id="IPR018727">
    <property type="entry name" value="DUF2267"/>
</dbReference>
<dbReference type="Gene3D" id="1.10.490.110">
    <property type="entry name" value="Uncharacterized conserved protein DUF2267"/>
    <property type="match status" value="1"/>
</dbReference>
<dbReference type="Proteomes" id="UP001596380">
    <property type="component" value="Unassembled WGS sequence"/>
</dbReference>
<name>A0ABW2CXK0_9ACTN</name>
<evidence type="ECO:0000313" key="2">
    <source>
        <dbReference type="Proteomes" id="UP001596380"/>
    </source>
</evidence>
<comment type="caution">
    <text evidence="1">The sequence shown here is derived from an EMBL/GenBank/DDBJ whole genome shotgun (WGS) entry which is preliminary data.</text>
</comment>
<accession>A0ABW2CXK0</accession>
<dbReference type="RefSeq" id="WP_160825828.1">
    <property type="nucleotide sequence ID" value="NZ_JBHSXE010000001.1"/>
</dbReference>
<protein>
    <submittedName>
        <fullName evidence="1">DUF2267 domain-containing protein</fullName>
    </submittedName>
</protein>
<dbReference type="EMBL" id="JBHSXS010000036">
    <property type="protein sequence ID" value="MFC6885339.1"/>
    <property type="molecule type" value="Genomic_DNA"/>
</dbReference>
<dbReference type="InterPro" id="IPR038282">
    <property type="entry name" value="DUF2267_sf"/>
</dbReference>
<gene>
    <name evidence="1" type="ORF">ACFQKB_36660</name>
</gene>